<organism evidence="2 3">
    <name type="scientific">Aquarana catesbeiana</name>
    <name type="common">American bullfrog</name>
    <name type="synonym">Rana catesbeiana</name>
    <dbReference type="NCBI Taxonomy" id="8400"/>
    <lineage>
        <taxon>Eukaryota</taxon>
        <taxon>Metazoa</taxon>
        <taxon>Chordata</taxon>
        <taxon>Craniata</taxon>
        <taxon>Vertebrata</taxon>
        <taxon>Euteleostomi</taxon>
        <taxon>Amphibia</taxon>
        <taxon>Batrachia</taxon>
        <taxon>Anura</taxon>
        <taxon>Neobatrachia</taxon>
        <taxon>Ranoidea</taxon>
        <taxon>Ranidae</taxon>
        <taxon>Aquarana</taxon>
    </lineage>
</organism>
<feature type="compositionally biased region" description="Basic residues" evidence="1">
    <location>
        <begin position="30"/>
        <end position="43"/>
    </location>
</feature>
<proteinExistence type="predicted"/>
<accession>A0A2G9Q1L1</accession>
<evidence type="ECO:0000313" key="3">
    <source>
        <dbReference type="Proteomes" id="UP000228934"/>
    </source>
</evidence>
<dbReference type="EMBL" id="KZ370006">
    <property type="protein sequence ID" value="PIO09499.1"/>
    <property type="molecule type" value="Genomic_DNA"/>
</dbReference>
<gene>
    <name evidence="2" type="ORF">AB205_0155490</name>
</gene>
<evidence type="ECO:0000256" key="1">
    <source>
        <dbReference type="SAM" id="MobiDB-lite"/>
    </source>
</evidence>
<protein>
    <submittedName>
        <fullName evidence="2">Uncharacterized protein</fullName>
    </submittedName>
</protein>
<reference evidence="3" key="1">
    <citation type="journal article" date="2017" name="Nat. Commun.">
        <title>The North American bullfrog draft genome provides insight into hormonal regulation of long noncoding RNA.</title>
        <authorList>
            <person name="Hammond S.A."/>
            <person name="Warren R.L."/>
            <person name="Vandervalk B.P."/>
            <person name="Kucuk E."/>
            <person name="Khan H."/>
            <person name="Gibb E.A."/>
            <person name="Pandoh P."/>
            <person name="Kirk H."/>
            <person name="Zhao Y."/>
            <person name="Jones M."/>
            <person name="Mungall A.J."/>
            <person name="Coope R."/>
            <person name="Pleasance S."/>
            <person name="Moore R.A."/>
            <person name="Holt R.A."/>
            <person name="Round J.M."/>
            <person name="Ohora S."/>
            <person name="Walle B.V."/>
            <person name="Veldhoen N."/>
            <person name="Helbing C.C."/>
            <person name="Birol I."/>
        </authorList>
    </citation>
    <scope>NUCLEOTIDE SEQUENCE [LARGE SCALE GENOMIC DNA]</scope>
</reference>
<dbReference type="AlphaFoldDB" id="A0A2G9Q1L1"/>
<evidence type="ECO:0000313" key="2">
    <source>
        <dbReference type="EMBL" id="PIO09499.1"/>
    </source>
</evidence>
<sequence>MPSNICFYTFFFIHIGEKKLGTSEDTRDPHLRKKSKSPHHNQKMWRKERFMKWVK</sequence>
<keyword evidence="3" id="KW-1185">Reference proteome</keyword>
<feature type="region of interest" description="Disordered" evidence="1">
    <location>
        <begin position="21"/>
        <end position="43"/>
    </location>
</feature>
<name>A0A2G9Q1L1_AQUCT</name>
<dbReference type="Proteomes" id="UP000228934">
    <property type="component" value="Unassembled WGS sequence"/>
</dbReference>